<protein>
    <submittedName>
        <fullName evidence="1">Uncharacterized protein</fullName>
    </submittedName>
</protein>
<gene>
    <name evidence="1" type="ORF">PanWU01x14_365790</name>
</gene>
<evidence type="ECO:0000313" key="1">
    <source>
        <dbReference type="EMBL" id="PON31913.1"/>
    </source>
</evidence>
<sequence length="71" mass="7802">MPGGFLGNSHSLQMTRSTEGAISWFHSSSRRRVTSRSSYLCLEVVIMSGCRGMQLSAVARDRSLDIGPCHE</sequence>
<organism evidence="1 2">
    <name type="scientific">Parasponia andersonii</name>
    <name type="common">Sponia andersonii</name>
    <dbReference type="NCBI Taxonomy" id="3476"/>
    <lineage>
        <taxon>Eukaryota</taxon>
        <taxon>Viridiplantae</taxon>
        <taxon>Streptophyta</taxon>
        <taxon>Embryophyta</taxon>
        <taxon>Tracheophyta</taxon>
        <taxon>Spermatophyta</taxon>
        <taxon>Magnoliopsida</taxon>
        <taxon>eudicotyledons</taxon>
        <taxon>Gunneridae</taxon>
        <taxon>Pentapetalae</taxon>
        <taxon>rosids</taxon>
        <taxon>fabids</taxon>
        <taxon>Rosales</taxon>
        <taxon>Cannabaceae</taxon>
        <taxon>Parasponia</taxon>
    </lineage>
</organism>
<accession>A0A2P5A5T8</accession>
<dbReference type="EMBL" id="JXTB01000901">
    <property type="protein sequence ID" value="PON31913.1"/>
    <property type="molecule type" value="Genomic_DNA"/>
</dbReference>
<name>A0A2P5A5T8_PARAD</name>
<comment type="caution">
    <text evidence="1">The sequence shown here is derived from an EMBL/GenBank/DDBJ whole genome shotgun (WGS) entry which is preliminary data.</text>
</comment>
<evidence type="ECO:0000313" key="2">
    <source>
        <dbReference type="Proteomes" id="UP000237105"/>
    </source>
</evidence>
<proteinExistence type="predicted"/>
<keyword evidence="2" id="KW-1185">Reference proteome</keyword>
<dbReference type="Proteomes" id="UP000237105">
    <property type="component" value="Unassembled WGS sequence"/>
</dbReference>
<reference evidence="2" key="1">
    <citation type="submission" date="2016-06" db="EMBL/GenBank/DDBJ databases">
        <title>Parallel loss of symbiosis genes in relatives of nitrogen-fixing non-legume Parasponia.</title>
        <authorList>
            <person name="Van Velzen R."/>
            <person name="Holmer R."/>
            <person name="Bu F."/>
            <person name="Rutten L."/>
            <person name="Van Zeijl A."/>
            <person name="Liu W."/>
            <person name="Santuari L."/>
            <person name="Cao Q."/>
            <person name="Sharma T."/>
            <person name="Shen D."/>
            <person name="Roswanjaya Y."/>
            <person name="Wardhani T."/>
            <person name="Kalhor M.S."/>
            <person name="Jansen J."/>
            <person name="Van den Hoogen J."/>
            <person name="Gungor B."/>
            <person name="Hartog M."/>
            <person name="Hontelez J."/>
            <person name="Verver J."/>
            <person name="Yang W.-C."/>
            <person name="Schijlen E."/>
            <person name="Repin R."/>
            <person name="Schilthuizen M."/>
            <person name="Schranz E."/>
            <person name="Heidstra R."/>
            <person name="Miyata K."/>
            <person name="Fedorova E."/>
            <person name="Kohlen W."/>
            <person name="Bisseling T."/>
            <person name="Smit S."/>
            <person name="Geurts R."/>
        </authorList>
    </citation>
    <scope>NUCLEOTIDE SEQUENCE [LARGE SCALE GENOMIC DNA]</scope>
    <source>
        <strain evidence="2">cv. WU1-14</strain>
    </source>
</reference>
<dbReference type="AlphaFoldDB" id="A0A2P5A5T8"/>